<evidence type="ECO:0000256" key="4">
    <source>
        <dbReference type="RuleBase" id="RU363013"/>
    </source>
</evidence>
<evidence type="ECO:0000256" key="1">
    <source>
        <dbReference type="ARBA" id="ARBA00007422"/>
    </source>
</evidence>
<dbReference type="PANTHER" id="PTHR21139">
    <property type="entry name" value="TRIOSEPHOSPHATE ISOMERASE"/>
    <property type="match status" value="1"/>
</dbReference>
<comment type="pathway">
    <text evidence="4">Carbohydrate biosynthesis; gluconeogenesis.</text>
</comment>
<dbReference type="Gene3D" id="3.20.20.70">
    <property type="entry name" value="Aldolase class I"/>
    <property type="match status" value="1"/>
</dbReference>
<keyword evidence="4" id="KW-0312">Gluconeogenesis</keyword>
<keyword evidence="4" id="KW-0324">Glycolysis</keyword>
<dbReference type="GO" id="GO:0004807">
    <property type="term" value="F:triose-phosphate isomerase activity"/>
    <property type="evidence" value="ECO:0007669"/>
    <property type="project" value="UniProtKB-EC"/>
</dbReference>
<dbReference type="GO" id="GO:0046166">
    <property type="term" value="P:glyceraldehyde-3-phosphate biosynthetic process"/>
    <property type="evidence" value="ECO:0007669"/>
    <property type="project" value="TreeGrafter"/>
</dbReference>
<dbReference type="GO" id="GO:0006094">
    <property type="term" value="P:gluconeogenesis"/>
    <property type="evidence" value="ECO:0007669"/>
    <property type="project" value="UniProtKB-UniPathway"/>
</dbReference>
<dbReference type="UniPathway" id="UPA00109">
    <property type="reaction ID" value="UER00189"/>
</dbReference>
<protein>
    <recommendedName>
        <fullName evidence="4">Triosephosphate isomerase</fullName>
        <ecNumber evidence="4">5.3.1.1</ecNumber>
    </recommendedName>
</protein>
<dbReference type="InterPro" id="IPR013785">
    <property type="entry name" value="Aldolase_TIM"/>
</dbReference>
<dbReference type="InterPro" id="IPR035990">
    <property type="entry name" value="TIM_sf"/>
</dbReference>
<dbReference type="PANTHER" id="PTHR21139:SF42">
    <property type="entry name" value="TRIOSEPHOSPHATE ISOMERASE"/>
    <property type="match status" value="1"/>
</dbReference>
<comment type="subunit">
    <text evidence="2">Homodimer.</text>
</comment>
<evidence type="ECO:0000256" key="3">
    <source>
        <dbReference type="ARBA" id="ARBA00023235"/>
    </source>
</evidence>
<name>A0A0J9W6L9_PLAVI</name>
<reference evidence="5 6" key="1">
    <citation type="submission" date="2011-09" db="EMBL/GenBank/DDBJ databases">
        <title>The Genome Sequence of Plasmodium vivax North Korean.</title>
        <authorList>
            <consortium name="The Broad Institute Genome Sequencing Platform"/>
            <consortium name="The Broad Institute Genome Sequencing Center for Infectious Disease"/>
            <person name="Neafsey D."/>
            <person name="Carlton J."/>
            <person name="Barnwell J."/>
            <person name="Collins W."/>
            <person name="Escalante A."/>
            <person name="Mullikin J."/>
            <person name="Saul A."/>
            <person name="Guigo R."/>
            <person name="Camara F."/>
            <person name="Young S.K."/>
            <person name="Zeng Q."/>
            <person name="Gargeya S."/>
            <person name="Fitzgerald M."/>
            <person name="Haas B."/>
            <person name="Abouelleil A."/>
            <person name="Alvarado L."/>
            <person name="Arachchi H.M."/>
            <person name="Berlin A."/>
            <person name="Brown A."/>
            <person name="Chapman S.B."/>
            <person name="Chen Z."/>
            <person name="Dunbar C."/>
            <person name="Freedman E."/>
            <person name="Gearin G."/>
            <person name="Gellesch M."/>
            <person name="Goldberg J."/>
            <person name="Griggs A."/>
            <person name="Gujja S."/>
            <person name="Heiman D."/>
            <person name="Howarth C."/>
            <person name="Larson L."/>
            <person name="Lui A."/>
            <person name="MacDonald P.J.P."/>
            <person name="Montmayeur A."/>
            <person name="Murphy C."/>
            <person name="Neiman D."/>
            <person name="Pearson M."/>
            <person name="Priest M."/>
            <person name="Roberts A."/>
            <person name="Saif S."/>
            <person name="Shea T."/>
            <person name="Shenoy N."/>
            <person name="Sisk P."/>
            <person name="Stolte C."/>
            <person name="Sykes S."/>
            <person name="Wortman J."/>
            <person name="Nusbaum C."/>
            <person name="Birren B."/>
        </authorList>
    </citation>
    <scope>NUCLEOTIDE SEQUENCE [LARGE SCALE GENOMIC DNA]</scope>
    <source>
        <strain evidence="5 6">North Korean</strain>
    </source>
</reference>
<dbReference type="CDD" id="cd00311">
    <property type="entry name" value="TIM"/>
    <property type="match status" value="1"/>
</dbReference>
<gene>
    <name evidence="5" type="ORF">PVNG_02361</name>
</gene>
<comment type="pathway">
    <text evidence="4">Carbohydrate degradation; glycolysis; D-glyceraldehyde 3-phosphate from glycerone phosphate: step 1/1.</text>
</comment>
<comment type="similarity">
    <text evidence="1 4">Belongs to the triosephosphate isomerase family.</text>
</comment>
<dbReference type="UniPathway" id="UPA00138"/>
<organism evidence="5 6">
    <name type="scientific">Plasmodium vivax North Korean</name>
    <dbReference type="NCBI Taxonomy" id="1035514"/>
    <lineage>
        <taxon>Eukaryota</taxon>
        <taxon>Sar</taxon>
        <taxon>Alveolata</taxon>
        <taxon>Apicomplexa</taxon>
        <taxon>Aconoidasida</taxon>
        <taxon>Haemosporida</taxon>
        <taxon>Plasmodiidae</taxon>
        <taxon>Plasmodium</taxon>
        <taxon>Plasmodium (Plasmodium)</taxon>
    </lineage>
</organism>
<accession>A0A0J9W6L9</accession>
<dbReference type="GO" id="GO:0006096">
    <property type="term" value="P:glycolytic process"/>
    <property type="evidence" value="ECO:0007669"/>
    <property type="project" value="UniProtKB-UniPathway"/>
</dbReference>
<dbReference type="InterPro" id="IPR000652">
    <property type="entry name" value="Triosephosphate_isomerase"/>
</dbReference>
<dbReference type="GO" id="GO:0019563">
    <property type="term" value="P:glycerol catabolic process"/>
    <property type="evidence" value="ECO:0007669"/>
    <property type="project" value="TreeGrafter"/>
</dbReference>
<dbReference type="Pfam" id="PF00121">
    <property type="entry name" value="TIM"/>
    <property type="match status" value="1"/>
</dbReference>
<evidence type="ECO:0000313" key="6">
    <source>
        <dbReference type="Proteomes" id="UP000053239"/>
    </source>
</evidence>
<evidence type="ECO:0000256" key="2">
    <source>
        <dbReference type="ARBA" id="ARBA00011738"/>
    </source>
</evidence>
<proteinExistence type="inferred from homology"/>
<keyword evidence="3 4" id="KW-0413">Isomerase</keyword>
<dbReference type="GO" id="GO:0005829">
    <property type="term" value="C:cytosol"/>
    <property type="evidence" value="ECO:0007669"/>
    <property type="project" value="TreeGrafter"/>
</dbReference>
<dbReference type="EC" id="5.3.1.1" evidence="4"/>
<dbReference type="Proteomes" id="UP000053239">
    <property type="component" value="Unassembled WGS sequence"/>
</dbReference>
<dbReference type="AlphaFoldDB" id="A0A0J9W6L9"/>
<dbReference type="PROSITE" id="PS51440">
    <property type="entry name" value="TIM_2"/>
    <property type="match status" value="1"/>
</dbReference>
<comment type="catalytic activity">
    <reaction evidence="4">
        <text>D-glyceraldehyde 3-phosphate = dihydroxyacetone phosphate</text>
        <dbReference type="Rhea" id="RHEA:18585"/>
        <dbReference type="ChEBI" id="CHEBI:57642"/>
        <dbReference type="ChEBI" id="CHEBI:59776"/>
        <dbReference type="EC" id="5.3.1.1"/>
    </reaction>
</comment>
<evidence type="ECO:0000313" key="5">
    <source>
        <dbReference type="EMBL" id="KMZ96223.1"/>
    </source>
</evidence>
<dbReference type="SUPFAM" id="SSF51351">
    <property type="entry name" value="Triosephosphate isomerase (TIM)"/>
    <property type="match status" value="1"/>
</dbReference>
<sequence length="184" mass="20543">MAGKLIIGNLKMNMVRHEMNHYCLELRKKLQDENPIHKLGIAVPYVFLESTASSIGGEFQIFAQDVHHIEKGAYTSSISASQLSSIRILSTLIGHSECRMQGQTEEIVSKKIRIALVNGFNVVYCCGKNPIREIKNELFFLNSKSVENVSIAFEPISAIGSGIPMPPELAEKQLREIRELAIDM</sequence>
<dbReference type="EMBL" id="KQ235637">
    <property type="protein sequence ID" value="KMZ96223.1"/>
    <property type="molecule type" value="Genomic_DNA"/>
</dbReference>